<organism evidence="3 4">
    <name type="scientific">Corallibacter vietnamensis</name>
    <dbReference type="NCBI Taxonomy" id="904130"/>
    <lineage>
        <taxon>Bacteria</taxon>
        <taxon>Pseudomonadati</taxon>
        <taxon>Bacteroidota</taxon>
        <taxon>Flavobacteriia</taxon>
        <taxon>Flavobacteriales</taxon>
        <taxon>Flavobacteriaceae</taxon>
        <taxon>Corallibacter</taxon>
    </lineage>
</organism>
<evidence type="ECO:0000256" key="1">
    <source>
        <dbReference type="SAM" id="MobiDB-lite"/>
    </source>
</evidence>
<proteinExistence type="predicted"/>
<feature type="compositionally biased region" description="Polar residues" evidence="1">
    <location>
        <begin position="27"/>
        <end position="47"/>
    </location>
</feature>
<comment type="caution">
    <text evidence="3">The sequence shown here is derived from an EMBL/GenBank/DDBJ whole genome shotgun (WGS) entry which is preliminary data.</text>
</comment>
<feature type="region of interest" description="Disordered" evidence="1">
    <location>
        <begin position="27"/>
        <end position="61"/>
    </location>
</feature>
<evidence type="ECO:0000313" key="4">
    <source>
        <dbReference type="Proteomes" id="UP001501456"/>
    </source>
</evidence>
<dbReference type="RefSeq" id="WP_344730522.1">
    <property type="nucleotide sequence ID" value="NZ_BAABBI010000003.1"/>
</dbReference>
<reference evidence="4" key="1">
    <citation type="journal article" date="2019" name="Int. J. Syst. Evol. Microbiol.">
        <title>The Global Catalogue of Microorganisms (GCM) 10K type strain sequencing project: providing services to taxonomists for standard genome sequencing and annotation.</title>
        <authorList>
            <consortium name="The Broad Institute Genomics Platform"/>
            <consortium name="The Broad Institute Genome Sequencing Center for Infectious Disease"/>
            <person name="Wu L."/>
            <person name="Ma J."/>
        </authorList>
    </citation>
    <scope>NUCLEOTIDE SEQUENCE [LARGE SCALE GENOMIC DNA]</scope>
    <source>
        <strain evidence="4">JCM 17525</strain>
    </source>
</reference>
<feature type="signal peptide" evidence="2">
    <location>
        <begin position="1"/>
        <end position="18"/>
    </location>
</feature>
<name>A0ABP7HAY5_9FLAO</name>
<feature type="chain" id="PRO_5046336774" description="Secreted protein" evidence="2">
    <location>
        <begin position="19"/>
        <end position="220"/>
    </location>
</feature>
<sequence>MKQLLLIFTILSAISVSAQIDNGQESTSIPAIQSEDVNTNNSFSIKPNTPKKDDFNGLSIPKSKPLNTESEGFSMFGEDFGNPGELYEKKVTKHLEGVEEEGGYKLYGSEVDQYLGDYKTKASKVNVVYRDFGAFDGDRVRVFVNDDVVRPSELLKPGFSGFKLDLVPGFNKIDFLALNEGESSPNTAELQILDEEGKVIASGRWNLLTGVKATLIVVKE</sequence>
<dbReference type="EMBL" id="BAABBI010000003">
    <property type="protein sequence ID" value="GAA3788944.1"/>
    <property type="molecule type" value="Genomic_DNA"/>
</dbReference>
<evidence type="ECO:0008006" key="5">
    <source>
        <dbReference type="Google" id="ProtNLM"/>
    </source>
</evidence>
<keyword evidence="4" id="KW-1185">Reference proteome</keyword>
<gene>
    <name evidence="3" type="ORF">GCM10022271_21840</name>
</gene>
<evidence type="ECO:0000256" key="2">
    <source>
        <dbReference type="SAM" id="SignalP"/>
    </source>
</evidence>
<dbReference type="Proteomes" id="UP001501456">
    <property type="component" value="Unassembled WGS sequence"/>
</dbReference>
<accession>A0ABP7HAY5</accession>
<evidence type="ECO:0000313" key="3">
    <source>
        <dbReference type="EMBL" id="GAA3788944.1"/>
    </source>
</evidence>
<protein>
    <recommendedName>
        <fullName evidence="5">Secreted protein</fullName>
    </recommendedName>
</protein>
<keyword evidence="2" id="KW-0732">Signal</keyword>